<gene>
    <name evidence="2" type="ORF">METZ01_LOCUS94278</name>
</gene>
<dbReference type="Pfam" id="PF06067">
    <property type="entry name" value="DUF932"/>
    <property type="match status" value="1"/>
</dbReference>
<keyword evidence="1" id="KW-0812">Transmembrane</keyword>
<keyword evidence="1" id="KW-0472">Membrane</keyword>
<organism evidence="2">
    <name type="scientific">marine metagenome</name>
    <dbReference type="NCBI Taxonomy" id="408172"/>
    <lineage>
        <taxon>unclassified sequences</taxon>
        <taxon>metagenomes</taxon>
        <taxon>ecological metagenomes</taxon>
    </lineage>
</organism>
<evidence type="ECO:0000313" key="2">
    <source>
        <dbReference type="EMBL" id="SVA41424.1"/>
    </source>
</evidence>
<evidence type="ECO:0008006" key="3">
    <source>
        <dbReference type="Google" id="ProtNLM"/>
    </source>
</evidence>
<dbReference type="InterPro" id="IPR026325">
    <property type="entry name" value="DUF932"/>
</dbReference>
<proteinExistence type="predicted"/>
<evidence type="ECO:0000256" key="1">
    <source>
        <dbReference type="SAM" id="Phobius"/>
    </source>
</evidence>
<name>A0A381VMG8_9ZZZZ</name>
<dbReference type="AlphaFoldDB" id="A0A381VMG8"/>
<reference evidence="2" key="1">
    <citation type="submission" date="2018-05" db="EMBL/GenBank/DDBJ databases">
        <authorList>
            <person name="Lanie J.A."/>
            <person name="Ng W.-L."/>
            <person name="Kazmierczak K.M."/>
            <person name="Andrzejewski T.M."/>
            <person name="Davidsen T.M."/>
            <person name="Wayne K.J."/>
            <person name="Tettelin H."/>
            <person name="Glass J.I."/>
            <person name="Rusch D."/>
            <person name="Podicherti R."/>
            <person name="Tsui H.-C.T."/>
            <person name="Winkler M.E."/>
        </authorList>
    </citation>
    <scope>NUCLEOTIDE SEQUENCE</scope>
</reference>
<accession>A0A381VMG8</accession>
<feature type="transmembrane region" description="Helical" evidence="1">
    <location>
        <begin position="12"/>
        <end position="41"/>
    </location>
</feature>
<sequence>MVISGLRVNPKVLFAIPSFLLAILGTDDILLTVMAMTGLMLHCGASQVPYEEVEQSHTPDPTDTWTPVPHSRLVTEVRSHLDRANITVKEESHALTHDGGRYFGLFRLGQEGANEYGSVMGVRNSHDKRFPASLVFGANVFVCDNLSFMGEVKLSRKHTRHIMRDLPAVVSLTLGKLADHWNFQEKRFDAYKERELSNMQANDLIIRGMLSGACTKTHVMDIVHQWRTPNHDEFKPRNAWSMFNAFTEVLKGNLNALPKRTESLHGLMDGECGIAPQRELSLAS</sequence>
<dbReference type="EMBL" id="UINC01009233">
    <property type="protein sequence ID" value="SVA41424.1"/>
    <property type="molecule type" value="Genomic_DNA"/>
</dbReference>
<protein>
    <recommendedName>
        <fullName evidence="3">DUF932 domain-containing protein</fullName>
    </recommendedName>
</protein>
<keyword evidence="1" id="KW-1133">Transmembrane helix</keyword>